<dbReference type="Gene3D" id="1.20.1250.20">
    <property type="entry name" value="MFS general substrate transporter like domains"/>
    <property type="match status" value="1"/>
</dbReference>
<evidence type="ECO:0000256" key="4">
    <source>
        <dbReference type="ARBA" id="ARBA00023136"/>
    </source>
</evidence>
<proteinExistence type="predicted"/>
<feature type="transmembrane region" description="Helical" evidence="5">
    <location>
        <begin position="209"/>
        <end position="229"/>
    </location>
</feature>
<dbReference type="Pfam" id="PF07690">
    <property type="entry name" value="MFS_1"/>
    <property type="match status" value="1"/>
</dbReference>
<evidence type="ECO:0000313" key="7">
    <source>
        <dbReference type="EMBL" id="NNM47487.1"/>
    </source>
</evidence>
<evidence type="ECO:0000259" key="6">
    <source>
        <dbReference type="PROSITE" id="PS50850"/>
    </source>
</evidence>
<dbReference type="InterPro" id="IPR011701">
    <property type="entry name" value="MFS"/>
</dbReference>
<evidence type="ECO:0000256" key="3">
    <source>
        <dbReference type="ARBA" id="ARBA00022989"/>
    </source>
</evidence>
<dbReference type="Proteomes" id="UP000588586">
    <property type="component" value="Unassembled WGS sequence"/>
</dbReference>
<feature type="transmembrane region" description="Helical" evidence="5">
    <location>
        <begin position="275"/>
        <end position="299"/>
    </location>
</feature>
<sequence>MTRSTDQPGFTGALGLVSASTLVSMVAYAAPLGNAVTLTRAFAASTAGTTWILSSMSVGLAVAMLGAGVLADEVGRRRIFRVGAAVFALGSVACTAATFGGHAAATAVFVGGRVVEGLGAAGMIATGLGLVASLATDDHHRTAASRWWAVAMGAGIALGPVLAGLFDEVGASWWPATYWLLAAAGVVVTVAGGRMLPEVAATQRRRLDVLGLVLLTVSLCLLLVALVETRSGSTTAAWATGAGGLVLLGALVASQLRRSTTLVERDLLRRNDFHAANVAALVCGLGVIAIMSFSCTYLTRALGITTLQAGLLLGLWSGTSALAALAARSLLARIPGNRQLALGLVGVGVGIALLTGVAPGSPAWHVVPGMLVAGVASGVLNAGLARQAVASVPPDRAAMGTGSNNTMRYFGSSLGVTLVSVIALGAADIGAGWTVAAWVCAAVSVAGAVGVVLLGRTTPGERPSASANG</sequence>
<dbReference type="Gene3D" id="1.20.1720.10">
    <property type="entry name" value="Multidrug resistance protein D"/>
    <property type="match status" value="1"/>
</dbReference>
<feature type="transmembrane region" description="Helical" evidence="5">
    <location>
        <begin position="433"/>
        <end position="454"/>
    </location>
</feature>
<comment type="subcellular location">
    <subcellularLocation>
        <location evidence="1">Cell membrane</location>
        <topology evidence="1">Multi-pass membrane protein</topology>
    </subcellularLocation>
</comment>
<dbReference type="RefSeq" id="WP_171244622.1">
    <property type="nucleotide sequence ID" value="NZ_JABEPQ010000004.1"/>
</dbReference>
<name>A0A849HSB3_9MICO</name>
<dbReference type="GO" id="GO:0022857">
    <property type="term" value="F:transmembrane transporter activity"/>
    <property type="evidence" value="ECO:0007669"/>
    <property type="project" value="InterPro"/>
</dbReference>
<evidence type="ECO:0000256" key="1">
    <source>
        <dbReference type="ARBA" id="ARBA00004651"/>
    </source>
</evidence>
<organism evidence="7 8">
    <name type="scientific">Knoellia koreensis</name>
    <dbReference type="NCBI Taxonomy" id="2730921"/>
    <lineage>
        <taxon>Bacteria</taxon>
        <taxon>Bacillati</taxon>
        <taxon>Actinomycetota</taxon>
        <taxon>Actinomycetes</taxon>
        <taxon>Micrococcales</taxon>
        <taxon>Intrasporangiaceae</taxon>
        <taxon>Knoellia</taxon>
    </lineage>
</organism>
<keyword evidence="2 5" id="KW-0812">Transmembrane</keyword>
<accession>A0A849HSB3</accession>
<dbReference type="InterPro" id="IPR020846">
    <property type="entry name" value="MFS_dom"/>
</dbReference>
<feature type="transmembrane region" description="Helical" evidence="5">
    <location>
        <begin position="305"/>
        <end position="327"/>
    </location>
</feature>
<dbReference type="InterPro" id="IPR036259">
    <property type="entry name" value="MFS_trans_sf"/>
</dbReference>
<feature type="transmembrane region" description="Helical" evidence="5">
    <location>
        <begin position="82"/>
        <end position="105"/>
    </location>
</feature>
<evidence type="ECO:0000256" key="2">
    <source>
        <dbReference type="ARBA" id="ARBA00022692"/>
    </source>
</evidence>
<dbReference type="PROSITE" id="PS00216">
    <property type="entry name" value="SUGAR_TRANSPORT_1"/>
    <property type="match status" value="1"/>
</dbReference>
<gene>
    <name evidence="7" type="ORF">HJG52_15945</name>
</gene>
<feature type="domain" description="Major facilitator superfamily (MFS) profile" evidence="6">
    <location>
        <begin position="13"/>
        <end position="459"/>
    </location>
</feature>
<feature type="transmembrane region" description="Helical" evidence="5">
    <location>
        <begin position="364"/>
        <end position="385"/>
    </location>
</feature>
<feature type="transmembrane region" description="Helical" evidence="5">
    <location>
        <begin position="117"/>
        <end position="135"/>
    </location>
</feature>
<feature type="transmembrane region" description="Helical" evidence="5">
    <location>
        <begin position="339"/>
        <end position="358"/>
    </location>
</feature>
<dbReference type="PANTHER" id="PTHR42718:SF49">
    <property type="entry name" value="EXPORT PROTEIN"/>
    <property type="match status" value="1"/>
</dbReference>
<evidence type="ECO:0000256" key="5">
    <source>
        <dbReference type="SAM" id="Phobius"/>
    </source>
</evidence>
<reference evidence="7 8" key="1">
    <citation type="submission" date="2020-04" db="EMBL/GenBank/DDBJ databases">
        <title>Knoellia sp. isolate from air conditioner.</title>
        <authorList>
            <person name="Chea S."/>
            <person name="Kim D.-U."/>
        </authorList>
    </citation>
    <scope>NUCLEOTIDE SEQUENCE [LARGE SCALE GENOMIC DNA]</scope>
    <source>
        <strain evidence="7 8">DB2414S</strain>
    </source>
</reference>
<feature type="transmembrane region" description="Helical" evidence="5">
    <location>
        <begin position="147"/>
        <end position="166"/>
    </location>
</feature>
<dbReference type="InterPro" id="IPR005829">
    <property type="entry name" value="Sugar_transporter_CS"/>
</dbReference>
<keyword evidence="4 5" id="KW-0472">Membrane</keyword>
<dbReference type="EMBL" id="JABEPQ010000004">
    <property type="protein sequence ID" value="NNM47487.1"/>
    <property type="molecule type" value="Genomic_DNA"/>
</dbReference>
<dbReference type="PANTHER" id="PTHR42718">
    <property type="entry name" value="MAJOR FACILITATOR SUPERFAMILY MULTIDRUG TRANSPORTER MFSC"/>
    <property type="match status" value="1"/>
</dbReference>
<feature type="transmembrane region" description="Helical" evidence="5">
    <location>
        <begin position="406"/>
        <end position="427"/>
    </location>
</feature>
<dbReference type="AlphaFoldDB" id="A0A849HSB3"/>
<keyword evidence="8" id="KW-1185">Reference proteome</keyword>
<keyword evidence="3 5" id="KW-1133">Transmembrane helix</keyword>
<feature type="transmembrane region" description="Helical" evidence="5">
    <location>
        <begin position="12"/>
        <end position="30"/>
    </location>
</feature>
<feature type="transmembrane region" description="Helical" evidence="5">
    <location>
        <begin position="50"/>
        <end position="70"/>
    </location>
</feature>
<protein>
    <submittedName>
        <fullName evidence="7">MFS transporter</fullName>
    </submittedName>
</protein>
<dbReference type="SUPFAM" id="SSF103473">
    <property type="entry name" value="MFS general substrate transporter"/>
    <property type="match status" value="1"/>
</dbReference>
<dbReference type="PROSITE" id="PS50850">
    <property type="entry name" value="MFS"/>
    <property type="match status" value="1"/>
</dbReference>
<feature type="transmembrane region" description="Helical" evidence="5">
    <location>
        <begin position="235"/>
        <end position="254"/>
    </location>
</feature>
<comment type="caution">
    <text evidence="7">The sequence shown here is derived from an EMBL/GenBank/DDBJ whole genome shotgun (WGS) entry which is preliminary data.</text>
</comment>
<feature type="transmembrane region" description="Helical" evidence="5">
    <location>
        <begin position="178"/>
        <end position="197"/>
    </location>
</feature>
<dbReference type="GO" id="GO:0005886">
    <property type="term" value="C:plasma membrane"/>
    <property type="evidence" value="ECO:0007669"/>
    <property type="project" value="UniProtKB-SubCell"/>
</dbReference>
<evidence type="ECO:0000313" key="8">
    <source>
        <dbReference type="Proteomes" id="UP000588586"/>
    </source>
</evidence>